<dbReference type="EMBL" id="LR899011">
    <property type="protein sequence ID" value="CAD7086514.1"/>
    <property type="molecule type" value="Genomic_DNA"/>
</dbReference>
<evidence type="ECO:0000256" key="14">
    <source>
        <dbReference type="SAM" id="MobiDB-lite"/>
    </source>
</evidence>
<organism evidence="17 18">
    <name type="scientific">Hermetia illucens</name>
    <name type="common">Black soldier fly</name>
    <dbReference type="NCBI Taxonomy" id="343691"/>
    <lineage>
        <taxon>Eukaryota</taxon>
        <taxon>Metazoa</taxon>
        <taxon>Ecdysozoa</taxon>
        <taxon>Arthropoda</taxon>
        <taxon>Hexapoda</taxon>
        <taxon>Insecta</taxon>
        <taxon>Pterygota</taxon>
        <taxon>Neoptera</taxon>
        <taxon>Endopterygota</taxon>
        <taxon>Diptera</taxon>
        <taxon>Brachycera</taxon>
        <taxon>Stratiomyomorpha</taxon>
        <taxon>Stratiomyidae</taxon>
        <taxon>Hermetiinae</taxon>
        <taxon>Hermetia</taxon>
    </lineage>
</organism>
<dbReference type="GO" id="GO:0006289">
    <property type="term" value="P:nucleotide-excision repair"/>
    <property type="evidence" value="ECO:0007669"/>
    <property type="project" value="InterPro"/>
</dbReference>
<feature type="region of interest" description="Disordered" evidence="14">
    <location>
        <begin position="1208"/>
        <end position="1262"/>
    </location>
</feature>
<dbReference type="PROSITE" id="PS00841">
    <property type="entry name" value="XPG_1"/>
    <property type="match status" value="1"/>
</dbReference>
<evidence type="ECO:0000256" key="13">
    <source>
        <dbReference type="ARBA" id="ARBA00038112"/>
    </source>
</evidence>
<dbReference type="InterPro" id="IPR006084">
    <property type="entry name" value="XPG/Rad2"/>
</dbReference>
<dbReference type="PANTHER" id="PTHR16171">
    <property type="entry name" value="DNA REPAIR PROTEIN COMPLEMENTING XP-G CELLS-RELATED"/>
    <property type="match status" value="1"/>
</dbReference>
<dbReference type="GO" id="GO:0005634">
    <property type="term" value="C:nucleus"/>
    <property type="evidence" value="ECO:0007669"/>
    <property type="project" value="UniProtKB-SubCell"/>
</dbReference>
<dbReference type="SMART" id="SM00485">
    <property type="entry name" value="XPGN"/>
    <property type="match status" value="1"/>
</dbReference>
<dbReference type="InterPro" id="IPR042099">
    <property type="entry name" value="ANL_N_sf"/>
</dbReference>
<keyword evidence="6" id="KW-0479">Metal-binding</keyword>
<dbReference type="InterPro" id="IPR015943">
    <property type="entry name" value="WD40/YVTN_repeat-like_dom_sf"/>
</dbReference>
<dbReference type="SUPFAM" id="SSF88723">
    <property type="entry name" value="PIN domain-like"/>
    <property type="match status" value="1"/>
</dbReference>
<evidence type="ECO:0000256" key="3">
    <source>
        <dbReference type="ARBA" id="ARBA00005283"/>
    </source>
</evidence>
<dbReference type="FunFam" id="1.10.150.20:FF:000030">
    <property type="entry name" value="Flap endonuclease GEN-like 1"/>
    <property type="match status" value="1"/>
</dbReference>
<dbReference type="Proteomes" id="UP000594454">
    <property type="component" value="Chromosome 3"/>
</dbReference>
<dbReference type="GO" id="GO:0008821">
    <property type="term" value="F:crossover junction DNA endonuclease activity"/>
    <property type="evidence" value="ECO:0007669"/>
    <property type="project" value="UniProtKB-ARBA"/>
</dbReference>
<evidence type="ECO:0000256" key="5">
    <source>
        <dbReference type="ARBA" id="ARBA00022722"/>
    </source>
</evidence>
<dbReference type="InterPro" id="IPR000873">
    <property type="entry name" value="AMP-dep_synth/lig_dom"/>
</dbReference>
<keyword evidence="11" id="KW-0234">DNA repair</keyword>
<comment type="subcellular location">
    <subcellularLocation>
        <location evidence="2">Nucleus</location>
    </subcellularLocation>
</comment>
<dbReference type="PROSITE" id="PS00842">
    <property type="entry name" value="XPG_2"/>
    <property type="match status" value="1"/>
</dbReference>
<keyword evidence="9" id="KW-0378">Hydrolase</keyword>
<dbReference type="FunCoup" id="A0A7R8UT12">
    <property type="interactions" value="1420"/>
</dbReference>
<reference evidence="17 18" key="1">
    <citation type="submission" date="2020-11" db="EMBL/GenBank/DDBJ databases">
        <authorList>
            <person name="Wallbank WR R."/>
            <person name="Pardo Diaz C."/>
            <person name="Kozak K."/>
            <person name="Martin S."/>
            <person name="Jiggins C."/>
            <person name="Moest M."/>
            <person name="Warren A I."/>
            <person name="Generalovic N T."/>
            <person name="Byers J.R.P. K."/>
            <person name="Montejo-Kovacevich G."/>
            <person name="Yen C E."/>
        </authorList>
    </citation>
    <scope>NUCLEOTIDE SEQUENCE [LARGE SCALE GENOMIC DNA]</scope>
</reference>
<dbReference type="InterPro" id="IPR045851">
    <property type="entry name" value="AMP-bd_C_sf"/>
</dbReference>
<evidence type="ECO:0000256" key="9">
    <source>
        <dbReference type="ARBA" id="ARBA00022801"/>
    </source>
</evidence>
<comment type="similarity">
    <text evidence="13">Belongs to the XPG/RAD2 endonuclease family. GEN subfamily.</text>
</comment>
<dbReference type="CDD" id="cd09904">
    <property type="entry name" value="H3TH_XPG"/>
    <property type="match status" value="1"/>
</dbReference>
<dbReference type="Gene3D" id="3.30.300.30">
    <property type="match status" value="1"/>
</dbReference>
<comment type="similarity">
    <text evidence="3">Belongs to the XPG/RAD2 endonuclease family. XPG subfamily.</text>
</comment>
<feature type="domain" description="XPG N-terminal" evidence="16">
    <location>
        <begin position="1"/>
        <end position="98"/>
    </location>
</feature>
<feature type="compositionally biased region" description="Low complexity" evidence="14">
    <location>
        <begin position="163"/>
        <end position="181"/>
    </location>
</feature>
<accession>A0A7R8UT12</accession>
<dbReference type="InterPro" id="IPR008918">
    <property type="entry name" value="HhH2"/>
</dbReference>
<dbReference type="GO" id="GO:0046872">
    <property type="term" value="F:metal ion binding"/>
    <property type="evidence" value="ECO:0007669"/>
    <property type="project" value="UniProtKB-KW"/>
</dbReference>
<evidence type="ECO:0000256" key="7">
    <source>
        <dbReference type="ARBA" id="ARBA00022759"/>
    </source>
</evidence>
<keyword evidence="10" id="KW-0460">Magnesium</keyword>
<dbReference type="InterPro" id="IPR019974">
    <property type="entry name" value="XPG_CS"/>
</dbReference>
<dbReference type="Pfam" id="PF13570">
    <property type="entry name" value="Beta-prop_ACSF4"/>
    <property type="match status" value="1"/>
</dbReference>
<dbReference type="SUPFAM" id="SSF47807">
    <property type="entry name" value="5' to 3' exonuclease, C-terminal subdomain"/>
    <property type="match status" value="1"/>
</dbReference>
<dbReference type="InterPro" id="IPR011047">
    <property type="entry name" value="Quinoprotein_ADH-like_sf"/>
</dbReference>
<keyword evidence="8" id="KW-0227">DNA damage</keyword>
<dbReference type="SUPFAM" id="SSF56801">
    <property type="entry name" value="Acetyl-CoA synthetase-like"/>
    <property type="match status" value="1"/>
</dbReference>
<gene>
    <name evidence="17" type="ORF">HERILL_LOCUS9286</name>
</gene>
<sequence>MGVTGLWKLIESSGQPVPVETLENKVLAIDISIWLHQVVKGFQDNKGGSLPNAHLLGLFHRLCKLLYYRVKPVFVFDGGVPQLKRETMAKRSQSRSKLYTEADRLQDMILQNLVRDKAVQKALGQDVCEALISPSKQKPEAQKPSRDDMFKLPSLPNEKNGVDESSANSSLYSDSTSSDADSSFDEKNPRYSYQTNLQAIDVNSVHFKNLPADVRHEILTDIKETRKQSSWGRLHELPAGANDFSGFQMKRLLKRRQVQVSLEEAEKQMEGRSLTLAELEALMSEEGILRASDSNATKRIASDENTRFLLVKDLKKAMETAQKEAKEEEMKKETKEEAEGKNSEEILGEEYETDLQKAIEMSLDSTQVYKDDDYNYDAQVKLNKVQQRELKVAANSLARAYMLEYGGMNDEDIQSLMHGGINDSTQTDDLQSSFNFQHNDRFITKGEICTPYKDLPGIQKISKNSKPEVSVNSDEVQYISSSSDDSDLEIVDDVTDSSRPSIEILVNPACAAEDDLFADIFEKETENVNEADPLIHTSDEKKEVDTEINQLPKQVTQQGNLKPSTDLKSNSTKHILDELNEEIKQVSSITLDVIGENIKPLETLAKEDVFPQNETSNKKEVQLGGNFTKSACECMNETETGTAKTSEYEGEKSGNACKRSDITQLKEGVENVETQCMENLNAPTTKESVLTQTKISTENISNLPLTDVNSKADLGKIRPNLEEILQCVKQQSSEAANISLDDIKPSVKTSGMSINLGDNDIENISKKTLKSDEFEKCINTVDEIIEIPDDNAGIRTPSKSSGAQSSIDNFFETKFTIKRTPDKAAERENSPPPPKVTSPFFVNKKSGGSSGRKRRSPNSDDGTSRNPKVAKQLFDHSAEKEEVDDDIKPLTEDPSVDLLEEVALALKENKSQSELANIAGDIREENVALEMERNKQSRMATSITDKMAADCQQLLRLFGIPYVVAPMEAEAQCAFLDAIKLTDGTITDDSDIWLFGGCTVYKNFFNQKKHVLEFKMENIEKLYSLNRHKLIQLAILVGSDYTTGVNGIGAVTAIEILANFPITPIKEGETTENMSVLSSLRKFRDWWKTCKTALSSGRSALRSKLKNVQLNEGFPNMNIVDAYLHPRIDGSRARFVWGEPDVETIREFAKTKFGWTRTKTDEILQPVLKRLKERKTQATIKNYFSVKSATTVRELKVSKRVQKAIDKMSGDYVDSPSPKMKERKRRKKSADTEASTVDEVKAKEKPGARKRRTKLTQGEVEGKDELLADDPKVEATKSVIIPKKVAKKSPNIPNPKQPIPQREKDKKDMELRKEKAIEIFQKKNNIKFSTEEEMDRLLYLFEPLERYENNCCIIWRESPSICSIFCYKDVIEAAKILTGYLNELGIAEYCKVLVNIGHSPALLPIILSVLNKRCCYCPVLIDEDQIVNHLILYESQCLISEKAIRIPFKAVRNVDVFGQEVYIYTFENRAMYNKVENDTLCYAIQTSGSTREPKIVNVPYSCVLPNIESLSCLFSLNQENVIFVSSPPTFDPFIVDIFLALRNGAAVLLVAPTIRVLPETCAKLVFNSIGHNATISQMTPSLFKRFKANALEKYIFHESTSLRILVLGGEPFPSTEEFQKWPVWHLSKDIRIFNIYGITEVSCWSSIEEIFKDKTNVSLGEPLDTDTQYVVRSTESIFDIISTGIGELYIESAKRKCFLDSENPKILNADGIISRKTGDLVEIKNNKILYRGRTNAIVKRYGCRVNLASIEEKVKKGQLDIVDVCCVFDRDAPTLVIFIILREGAVIPHAQDLFKELKKVEIPDDIVYLEKFPLSSHGKISRQKLLENYRSMQRNTSHVKVEILLETVESRLREYLGLSKETNETNSSVEKRIRLQSWKDLSFQDAGGSSFLALRLLSELEETMCQKLEDFFIKLLDKNCTLRDALAFLKENVRNHAMITTPTRCRFMKKDVQLSIIWKYDLNKCVDASPALANIVDRAIVVVGSHSHILVCLDIQDGSEISKLELPDRIEGKTAIIDECSIVGCYDGFLYKINLTTGQILQKFDSQGMIKCKPLIIDNLVLFANYSEAENLFCLEYQNFKQLWSRRIGNKSCFASAIELDERSVVICTLDGLVAAIEYRKGETVWEVKFDSPIFSTPARLSSKELVVAEVGGRVHCIQSGFRVCAYDLNAAIFSSLLALDSEAVIFGCYDNFIYCLQFSANDLSFFQKWKVQIDAQIYSTPTVVDFDDNYYIVACTIKGKVNIIHSELQCIVGSIQLDGEVFSSPSTYKNRIYIGCRDNFLYCLEINEMKGNKNPN</sequence>
<dbReference type="SMART" id="SM00484">
    <property type="entry name" value="XPGI"/>
    <property type="match status" value="1"/>
</dbReference>
<dbReference type="InParanoid" id="A0A7R8UT12"/>
<dbReference type="SUPFAM" id="SSF50998">
    <property type="entry name" value="Quinoprotein alcohol dehydrogenase-like"/>
    <property type="match status" value="1"/>
</dbReference>
<evidence type="ECO:0000313" key="17">
    <source>
        <dbReference type="EMBL" id="CAD7086514.1"/>
    </source>
</evidence>
<dbReference type="InterPro" id="IPR006085">
    <property type="entry name" value="XPG_DNA_repair_N"/>
</dbReference>
<keyword evidence="7" id="KW-0255">Endonuclease</keyword>
<dbReference type="PRINTS" id="PR00066">
    <property type="entry name" value="XRODRMPGMNTG"/>
</dbReference>
<evidence type="ECO:0000259" key="15">
    <source>
        <dbReference type="SMART" id="SM00484"/>
    </source>
</evidence>
<comment type="cofactor">
    <cofactor evidence="1">
        <name>Mg(2+)</name>
        <dbReference type="ChEBI" id="CHEBI:18420"/>
    </cofactor>
</comment>
<evidence type="ECO:0000256" key="8">
    <source>
        <dbReference type="ARBA" id="ARBA00022763"/>
    </source>
</evidence>
<dbReference type="InterPro" id="IPR001044">
    <property type="entry name" value="XPG/Rad2_eukaryotes"/>
</dbReference>
<dbReference type="InterPro" id="IPR002372">
    <property type="entry name" value="PQQ_rpt_dom"/>
</dbReference>
<evidence type="ECO:0000313" key="18">
    <source>
        <dbReference type="Proteomes" id="UP000594454"/>
    </source>
</evidence>
<keyword evidence="12" id="KW-0539">Nucleus</keyword>
<dbReference type="GO" id="GO:0000400">
    <property type="term" value="F:four-way junction DNA binding"/>
    <property type="evidence" value="ECO:0007669"/>
    <property type="project" value="UniProtKB-ARBA"/>
</dbReference>
<protein>
    <submittedName>
        <fullName evidence="17">Uncharacterized protein</fullName>
    </submittedName>
</protein>
<dbReference type="Gene3D" id="2.130.10.10">
    <property type="entry name" value="YVTN repeat-like/Quinoprotein amine dehydrogenase"/>
    <property type="match status" value="2"/>
</dbReference>
<dbReference type="Gene3D" id="1.10.150.20">
    <property type="entry name" value="5' to 3' exonuclease, C-terminal subdomain"/>
    <property type="match status" value="1"/>
</dbReference>
<dbReference type="SMART" id="SM00279">
    <property type="entry name" value="HhH2"/>
    <property type="match status" value="1"/>
</dbReference>
<evidence type="ECO:0000256" key="2">
    <source>
        <dbReference type="ARBA" id="ARBA00004123"/>
    </source>
</evidence>
<proteinExistence type="inferred from homology"/>
<dbReference type="GO" id="GO:0003697">
    <property type="term" value="F:single-stranded DNA binding"/>
    <property type="evidence" value="ECO:0007669"/>
    <property type="project" value="InterPro"/>
</dbReference>
<dbReference type="CDD" id="cd09868">
    <property type="entry name" value="PIN_XPG_RAD2"/>
    <property type="match status" value="2"/>
</dbReference>
<keyword evidence="5" id="KW-0540">Nuclease</keyword>
<dbReference type="InterPro" id="IPR018391">
    <property type="entry name" value="PQQ_b-propeller_rpt"/>
</dbReference>
<dbReference type="SMART" id="SM00564">
    <property type="entry name" value="PQQ"/>
    <property type="match status" value="4"/>
</dbReference>
<dbReference type="Gene3D" id="3.40.50.1010">
    <property type="entry name" value="5'-nuclease"/>
    <property type="match status" value="2"/>
</dbReference>
<evidence type="ECO:0000256" key="11">
    <source>
        <dbReference type="ARBA" id="ARBA00023204"/>
    </source>
</evidence>
<dbReference type="OrthoDB" id="31113at2759"/>
<feature type="region of interest" description="Disordered" evidence="14">
    <location>
        <begin position="1287"/>
        <end position="1306"/>
    </location>
</feature>
<dbReference type="Pfam" id="PF00752">
    <property type="entry name" value="XPG_N"/>
    <property type="match status" value="1"/>
</dbReference>
<name>A0A7R8UT12_HERIL</name>
<keyword evidence="18" id="KW-1185">Reference proteome</keyword>
<feature type="compositionally biased region" description="Basic and acidic residues" evidence="14">
    <location>
        <begin position="137"/>
        <end position="150"/>
    </location>
</feature>
<feature type="region of interest" description="Disordered" evidence="14">
    <location>
        <begin position="323"/>
        <end position="343"/>
    </location>
</feature>
<dbReference type="FunFam" id="3.40.50.1010:FF:000044">
    <property type="entry name" value="DNA repair endonuclease"/>
    <property type="match status" value="1"/>
</dbReference>
<dbReference type="InterPro" id="IPR029060">
    <property type="entry name" value="PIN-like_dom_sf"/>
</dbReference>
<dbReference type="Pfam" id="PF00867">
    <property type="entry name" value="XPG_I"/>
    <property type="match status" value="1"/>
</dbReference>
<dbReference type="Pfam" id="PF00501">
    <property type="entry name" value="AMP-binding"/>
    <property type="match status" value="1"/>
</dbReference>
<evidence type="ECO:0000256" key="1">
    <source>
        <dbReference type="ARBA" id="ARBA00001946"/>
    </source>
</evidence>
<dbReference type="GO" id="GO:0017108">
    <property type="term" value="F:5'-flap endonuclease activity"/>
    <property type="evidence" value="ECO:0007669"/>
    <property type="project" value="UniProtKB-ARBA"/>
</dbReference>
<evidence type="ECO:0000256" key="10">
    <source>
        <dbReference type="ARBA" id="ARBA00022842"/>
    </source>
</evidence>
<evidence type="ECO:0000256" key="12">
    <source>
        <dbReference type="ARBA" id="ARBA00023242"/>
    </source>
</evidence>
<feature type="compositionally biased region" description="Basic and acidic residues" evidence="14">
    <location>
        <begin position="1238"/>
        <end position="1247"/>
    </location>
</feature>
<evidence type="ECO:0000256" key="6">
    <source>
        <dbReference type="ARBA" id="ARBA00022723"/>
    </source>
</evidence>
<dbReference type="InterPro" id="IPR006086">
    <property type="entry name" value="XPG-I_dom"/>
</dbReference>
<evidence type="ECO:0000256" key="4">
    <source>
        <dbReference type="ARBA" id="ARBA00022553"/>
    </source>
</evidence>
<dbReference type="InterPro" id="IPR036279">
    <property type="entry name" value="5-3_exonuclease_C_sf"/>
</dbReference>
<dbReference type="PRINTS" id="PR00853">
    <property type="entry name" value="XPGRADSUPER"/>
</dbReference>
<feature type="domain" description="XPG-I" evidence="15">
    <location>
        <begin position="956"/>
        <end position="1025"/>
    </location>
</feature>
<dbReference type="PANTHER" id="PTHR16171:SF7">
    <property type="entry name" value="DNA REPAIR PROTEIN RAD2"/>
    <property type="match status" value="1"/>
</dbReference>
<keyword evidence="4" id="KW-0597">Phosphoprotein</keyword>
<dbReference type="Gene3D" id="3.40.50.12780">
    <property type="entry name" value="N-terminal domain of ligase-like"/>
    <property type="match status" value="1"/>
</dbReference>
<feature type="region of interest" description="Disordered" evidence="14">
    <location>
        <begin position="134"/>
        <end position="188"/>
    </location>
</feature>
<feature type="region of interest" description="Disordered" evidence="14">
    <location>
        <begin position="821"/>
        <end position="868"/>
    </location>
</feature>
<evidence type="ECO:0000259" key="16">
    <source>
        <dbReference type="SMART" id="SM00485"/>
    </source>
</evidence>